<evidence type="ECO:0000256" key="10">
    <source>
        <dbReference type="SAM" id="SignalP"/>
    </source>
</evidence>
<evidence type="ECO:0000256" key="6">
    <source>
        <dbReference type="ARBA" id="ARBA00023136"/>
    </source>
</evidence>
<feature type="transmembrane region" description="Helical" evidence="9">
    <location>
        <begin position="321"/>
        <end position="344"/>
    </location>
</feature>
<feature type="signal peptide" evidence="10">
    <location>
        <begin position="1"/>
        <end position="25"/>
    </location>
</feature>
<name>A0A0L0DF31_THETB</name>
<protein>
    <submittedName>
        <fullName evidence="11">Uncharacterized protein</fullName>
    </submittedName>
</protein>
<evidence type="ECO:0000313" key="12">
    <source>
        <dbReference type="Proteomes" id="UP000054408"/>
    </source>
</evidence>
<organism evidence="11 12">
    <name type="scientific">Thecamonas trahens ATCC 50062</name>
    <dbReference type="NCBI Taxonomy" id="461836"/>
    <lineage>
        <taxon>Eukaryota</taxon>
        <taxon>Apusozoa</taxon>
        <taxon>Apusomonadida</taxon>
        <taxon>Apusomonadidae</taxon>
        <taxon>Thecamonas</taxon>
    </lineage>
</organism>
<keyword evidence="10" id="KW-0732">Signal</keyword>
<dbReference type="GO" id="GO:0038023">
    <property type="term" value="F:signaling receptor activity"/>
    <property type="evidence" value="ECO:0007669"/>
    <property type="project" value="InterPro"/>
</dbReference>
<evidence type="ECO:0000256" key="4">
    <source>
        <dbReference type="ARBA" id="ARBA00022692"/>
    </source>
</evidence>
<keyword evidence="7" id="KW-0675">Receptor</keyword>
<evidence type="ECO:0000256" key="1">
    <source>
        <dbReference type="ARBA" id="ARBA00004651"/>
    </source>
</evidence>
<evidence type="ECO:0000256" key="5">
    <source>
        <dbReference type="ARBA" id="ARBA00022989"/>
    </source>
</evidence>
<feature type="region of interest" description="Disordered" evidence="8">
    <location>
        <begin position="71"/>
        <end position="95"/>
    </location>
</feature>
<keyword evidence="6 9" id="KW-0472">Membrane</keyword>
<keyword evidence="5 9" id="KW-1133">Transmembrane helix</keyword>
<keyword evidence="2" id="KW-0813">Transport</keyword>
<dbReference type="STRING" id="461836.A0A0L0DF31"/>
<feature type="transmembrane region" description="Helical" evidence="9">
    <location>
        <begin position="364"/>
        <end position="391"/>
    </location>
</feature>
<evidence type="ECO:0000256" key="9">
    <source>
        <dbReference type="SAM" id="Phobius"/>
    </source>
</evidence>
<dbReference type="Proteomes" id="UP000054408">
    <property type="component" value="Unassembled WGS sequence"/>
</dbReference>
<sequence length="509" mass="56637">MACLAAVGAGHLVLACLRATKGTAAVDGSGFAVSHRTWARTYTTALLDPRLARPSWHAPVAALGEWEEVSSWSGGSEASQDDDVRSRGKPPPPPIMTVVGMGLPRPVFSPWYHTWNETERELHHEPSAAVRCKLYFVVLAEQFVAAVTRWCVAAHNAWRTRNESTATPWWAVVYFPQRLLFAAASGAYLVLVITVLGIYYAIEGWKVASEMPGPWGGVSKASALALGLGAIIMFVLVILMTWLMFRRYRQLILQLRRGKYVFDPRQFALTDASYFVPYHIVHLVLGSFVLMFILTLALGIGLLTFFVPAVRSWAVTAARHLLATVVVNAVVWWLLRSVFVAVYFDDGGLIRNRRWFSLFDYLSTYLNLATGLAAAVKRLVWALVIQFAMLWRLDVPAYPRGYEAWDAGFSAFVGMLLLDHQYNSPVFVAAAEVFAAYGVMPVGGEATPLLVPVDAANCRRREPPRSRRARNRWHLAFTLVRNPELVAYRAHHLEVLRASGIDLNGKPGL</sequence>
<proteinExistence type="predicted"/>
<evidence type="ECO:0000313" key="11">
    <source>
        <dbReference type="EMBL" id="KNC50894.1"/>
    </source>
</evidence>
<gene>
    <name evidence="11" type="ORF">AMSG_07129</name>
</gene>
<feature type="chain" id="PRO_5005537524" evidence="10">
    <location>
        <begin position="26"/>
        <end position="509"/>
    </location>
</feature>
<feature type="transmembrane region" description="Helical" evidence="9">
    <location>
        <begin position="179"/>
        <end position="202"/>
    </location>
</feature>
<dbReference type="EMBL" id="GL349463">
    <property type="protein sequence ID" value="KNC50894.1"/>
    <property type="molecule type" value="Genomic_DNA"/>
</dbReference>
<dbReference type="AlphaFoldDB" id="A0A0L0DF31"/>
<dbReference type="PANTHER" id="PTHR21444">
    <property type="entry name" value="COILED-COIL DOMAIN-CONTAINING PROTEIN 180"/>
    <property type="match status" value="1"/>
</dbReference>
<evidence type="ECO:0000256" key="3">
    <source>
        <dbReference type="ARBA" id="ARBA00022475"/>
    </source>
</evidence>
<dbReference type="OrthoDB" id="2376984at2759"/>
<dbReference type="GO" id="GO:0005886">
    <property type="term" value="C:plasma membrane"/>
    <property type="evidence" value="ECO:0007669"/>
    <property type="project" value="UniProtKB-SubCell"/>
</dbReference>
<accession>A0A0L0DF31</accession>
<dbReference type="RefSeq" id="XP_013756600.1">
    <property type="nucleotide sequence ID" value="XM_013901146.1"/>
</dbReference>
<reference evidence="11 12" key="1">
    <citation type="submission" date="2010-05" db="EMBL/GenBank/DDBJ databases">
        <title>The Genome Sequence of Thecamonas trahens ATCC 50062.</title>
        <authorList>
            <consortium name="The Broad Institute Genome Sequencing Platform"/>
            <person name="Russ C."/>
            <person name="Cuomo C."/>
            <person name="Shea T."/>
            <person name="Young S.K."/>
            <person name="Zeng Q."/>
            <person name="Koehrsen M."/>
            <person name="Haas B."/>
            <person name="Borodovsky M."/>
            <person name="Guigo R."/>
            <person name="Alvarado L."/>
            <person name="Berlin A."/>
            <person name="Bochicchio J."/>
            <person name="Borenstein D."/>
            <person name="Chapman S."/>
            <person name="Chen Z."/>
            <person name="Freedman E."/>
            <person name="Gellesch M."/>
            <person name="Goldberg J."/>
            <person name="Griggs A."/>
            <person name="Gujja S."/>
            <person name="Heilman E."/>
            <person name="Heiman D."/>
            <person name="Hepburn T."/>
            <person name="Howarth C."/>
            <person name="Jen D."/>
            <person name="Larson L."/>
            <person name="Mehta T."/>
            <person name="Park D."/>
            <person name="Pearson M."/>
            <person name="Roberts A."/>
            <person name="Saif S."/>
            <person name="Shenoy N."/>
            <person name="Sisk P."/>
            <person name="Stolte C."/>
            <person name="Sykes S."/>
            <person name="Thomson T."/>
            <person name="Walk T."/>
            <person name="White J."/>
            <person name="Yandava C."/>
            <person name="Burger G."/>
            <person name="Gray M.W."/>
            <person name="Holland P.W.H."/>
            <person name="King N."/>
            <person name="Lang F.B.F."/>
            <person name="Roger A.J."/>
            <person name="Ruiz-Trillo I."/>
            <person name="Lander E."/>
            <person name="Nusbaum C."/>
        </authorList>
    </citation>
    <scope>NUCLEOTIDE SEQUENCE [LARGE SCALE GENOMIC DNA]</scope>
    <source>
        <strain evidence="11 12">ATCC 50062</strain>
    </source>
</reference>
<dbReference type="GeneID" id="25566130"/>
<feature type="transmembrane region" description="Helical" evidence="9">
    <location>
        <begin position="222"/>
        <end position="245"/>
    </location>
</feature>
<evidence type="ECO:0000256" key="8">
    <source>
        <dbReference type="SAM" id="MobiDB-lite"/>
    </source>
</evidence>
<dbReference type="InterPro" id="IPR026612">
    <property type="entry name" value="STRA6-like"/>
</dbReference>
<evidence type="ECO:0000256" key="2">
    <source>
        <dbReference type="ARBA" id="ARBA00022448"/>
    </source>
</evidence>
<dbReference type="PANTHER" id="PTHR21444:SF15">
    <property type="entry name" value="RECEPTOR FOR RETINOL UPTAKE STRA6"/>
    <property type="match status" value="1"/>
</dbReference>
<keyword evidence="3" id="KW-1003">Cell membrane</keyword>
<dbReference type="Pfam" id="PF14752">
    <property type="entry name" value="RBP_receptor"/>
    <property type="match status" value="1"/>
</dbReference>
<keyword evidence="4 9" id="KW-0812">Transmembrane</keyword>
<keyword evidence="12" id="KW-1185">Reference proteome</keyword>
<feature type="transmembrane region" description="Helical" evidence="9">
    <location>
        <begin position="291"/>
        <end position="309"/>
    </location>
</feature>
<evidence type="ECO:0000256" key="7">
    <source>
        <dbReference type="ARBA" id="ARBA00023170"/>
    </source>
</evidence>
<comment type="subcellular location">
    <subcellularLocation>
        <location evidence="1">Cell membrane</location>
        <topology evidence="1">Multi-pass membrane protein</topology>
    </subcellularLocation>
</comment>